<sequence>MPPNDGFIWRKYDKNEIPGFKYSRSYYRCSQKLDACRAKKKVQQLCDNPNVFEVTYYGAHSCRLSLTIPSLFLPVRRISKDKIQTTITASTSYSEWLSSGTPAKYINSIPTAKLAAPEDGGHHPMTDNVVDSLISDIRSQQIYAVNGDEEFSP</sequence>
<reference evidence="1" key="1">
    <citation type="submission" date="2023-10" db="EMBL/GenBank/DDBJ databases">
        <authorList>
            <person name="Rodriguez Cubillos JULIANA M."/>
            <person name="De Vega J."/>
        </authorList>
    </citation>
    <scope>NUCLEOTIDE SEQUENCE</scope>
</reference>
<keyword evidence="2" id="KW-1185">Reference proteome</keyword>
<evidence type="ECO:0000313" key="1">
    <source>
        <dbReference type="EMBL" id="CAJ2652696.1"/>
    </source>
</evidence>
<name>A0ACB0K8W0_TRIPR</name>
<proteinExistence type="predicted"/>
<organism evidence="1 2">
    <name type="scientific">Trifolium pratense</name>
    <name type="common">Red clover</name>
    <dbReference type="NCBI Taxonomy" id="57577"/>
    <lineage>
        <taxon>Eukaryota</taxon>
        <taxon>Viridiplantae</taxon>
        <taxon>Streptophyta</taxon>
        <taxon>Embryophyta</taxon>
        <taxon>Tracheophyta</taxon>
        <taxon>Spermatophyta</taxon>
        <taxon>Magnoliopsida</taxon>
        <taxon>eudicotyledons</taxon>
        <taxon>Gunneridae</taxon>
        <taxon>Pentapetalae</taxon>
        <taxon>rosids</taxon>
        <taxon>fabids</taxon>
        <taxon>Fabales</taxon>
        <taxon>Fabaceae</taxon>
        <taxon>Papilionoideae</taxon>
        <taxon>50 kb inversion clade</taxon>
        <taxon>NPAAA clade</taxon>
        <taxon>Hologalegina</taxon>
        <taxon>IRL clade</taxon>
        <taxon>Trifolieae</taxon>
        <taxon>Trifolium</taxon>
    </lineage>
</organism>
<dbReference type="EMBL" id="CASHSV030000206">
    <property type="protein sequence ID" value="CAJ2652696.1"/>
    <property type="molecule type" value="Genomic_DNA"/>
</dbReference>
<comment type="caution">
    <text evidence="1">The sequence shown here is derived from an EMBL/GenBank/DDBJ whole genome shotgun (WGS) entry which is preliminary data.</text>
</comment>
<accession>A0ACB0K8W0</accession>
<protein>
    <submittedName>
        <fullName evidence="1">Uncharacterized protein</fullName>
    </submittedName>
</protein>
<gene>
    <name evidence="1" type="ORF">MILVUS5_LOCUS20143</name>
</gene>
<evidence type="ECO:0000313" key="2">
    <source>
        <dbReference type="Proteomes" id="UP001177021"/>
    </source>
</evidence>
<dbReference type="Proteomes" id="UP001177021">
    <property type="component" value="Unassembled WGS sequence"/>
</dbReference>